<evidence type="ECO:0000313" key="2">
    <source>
        <dbReference type="EMBL" id="CAB4147481.1"/>
    </source>
</evidence>
<protein>
    <submittedName>
        <fullName evidence="2">Uncharacterized protein</fullName>
    </submittedName>
</protein>
<keyword evidence="1" id="KW-0812">Transmembrane</keyword>
<evidence type="ECO:0000256" key="1">
    <source>
        <dbReference type="SAM" id="Phobius"/>
    </source>
</evidence>
<keyword evidence="1" id="KW-0472">Membrane</keyword>
<organism evidence="2">
    <name type="scientific">uncultured Caudovirales phage</name>
    <dbReference type="NCBI Taxonomy" id="2100421"/>
    <lineage>
        <taxon>Viruses</taxon>
        <taxon>Duplodnaviria</taxon>
        <taxon>Heunggongvirae</taxon>
        <taxon>Uroviricota</taxon>
        <taxon>Caudoviricetes</taxon>
        <taxon>Peduoviridae</taxon>
        <taxon>Maltschvirus</taxon>
        <taxon>Maltschvirus maltsch</taxon>
    </lineage>
</organism>
<keyword evidence="1" id="KW-1133">Transmembrane helix</keyword>
<accession>A0A6J5MN90</accession>
<sequence length="48" mass="5032">MKYISSVLQIIGSLFIVAGVATINPLVAVILSGAFLILFGIALENRGK</sequence>
<gene>
    <name evidence="2" type="ORF">UFOVP432_32</name>
</gene>
<dbReference type="EMBL" id="LR796487">
    <property type="protein sequence ID" value="CAB4147481.1"/>
    <property type="molecule type" value="Genomic_DNA"/>
</dbReference>
<reference evidence="2" key="1">
    <citation type="submission" date="2020-04" db="EMBL/GenBank/DDBJ databases">
        <authorList>
            <person name="Chiriac C."/>
            <person name="Salcher M."/>
            <person name="Ghai R."/>
            <person name="Kavagutti S V."/>
        </authorList>
    </citation>
    <scope>NUCLEOTIDE SEQUENCE</scope>
</reference>
<feature type="transmembrane region" description="Helical" evidence="1">
    <location>
        <begin position="12"/>
        <end position="43"/>
    </location>
</feature>
<name>A0A6J5MN90_9CAUD</name>
<proteinExistence type="predicted"/>